<gene>
    <name evidence="1" type="ORF">GCM10010981_40350</name>
</gene>
<keyword evidence="2" id="KW-1185">Reference proteome</keyword>
<reference evidence="2" key="1">
    <citation type="journal article" date="2019" name="Int. J. Syst. Evol. Microbiol.">
        <title>The Global Catalogue of Microorganisms (GCM) 10K type strain sequencing project: providing services to taxonomists for standard genome sequencing and annotation.</title>
        <authorList>
            <consortium name="The Broad Institute Genomics Platform"/>
            <consortium name="The Broad Institute Genome Sequencing Center for Infectious Disease"/>
            <person name="Wu L."/>
            <person name="Ma J."/>
        </authorList>
    </citation>
    <scope>NUCLEOTIDE SEQUENCE [LARGE SCALE GENOMIC DNA]</scope>
    <source>
        <strain evidence="2">CGMCC 1.15439</strain>
    </source>
</reference>
<name>A0ABQ1GN47_9GAMM</name>
<dbReference type="RefSeq" id="WP_188797128.1">
    <property type="nucleotide sequence ID" value="NZ_BMJA01000004.1"/>
</dbReference>
<organism evidence="1 2">
    <name type="scientific">Dyella nitratireducens</name>
    <dbReference type="NCBI Taxonomy" id="1849580"/>
    <lineage>
        <taxon>Bacteria</taxon>
        <taxon>Pseudomonadati</taxon>
        <taxon>Pseudomonadota</taxon>
        <taxon>Gammaproteobacteria</taxon>
        <taxon>Lysobacterales</taxon>
        <taxon>Rhodanobacteraceae</taxon>
        <taxon>Dyella</taxon>
    </lineage>
</organism>
<dbReference type="Proteomes" id="UP000620046">
    <property type="component" value="Unassembled WGS sequence"/>
</dbReference>
<dbReference type="EMBL" id="BMJA01000004">
    <property type="protein sequence ID" value="GGA47096.1"/>
    <property type="molecule type" value="Genomic_DNA"/>
</dbReference>
<evidence type="ECO:0000313" key="1">
    <source>
        <dbReference type="EMBL" id="GGA47096.1"/>
    </source>
</evidence>
<comment type="caution">
    <text evidence="1">The sequence shown here is derived from an EMBL/GenBank/DDBJ whole genome shotgun (WGS) entry which is preliminary data.</text>
</comment>
<proteinExistence type="predicted"/>
<protein>
    <submittedName>
        <fullName evidence="1">Uncharacterized protein</fullName>
    </submittedName>
</protein>
<accession>A0ABQ1GN47</accession>
<evidence type="ECO:0000313" key="2">
    <source>
        <dbReference type="Proteomes" id="UP000620046"/>
    </source>
</evidence>
<sequence length="116" mass="14109">MPKSSNHRAQRYFPDENRTRAILEAFDLTLLEPDEQHRLWGYRWILDIRSVKHPCEAENSIWAHFTVYTLWWYDNALQYDHLTSRYRDGIEAERQTIRQWVERGARVSELPYKAEV</sequence>